<proteinExistence type="predicted"/>
<dbReference type="Proteomes" id="UP001151760">
    <property type="component" value="Unassembled WGS sequence"/>
</dbReference>
<organism evidence="1 2">
    <name type="scientific">Tanacetum coccineum</name>
    <dbReference type="NCBI Taxonomy" id="301880"/>
    <lineage>
        <taxon>Eukaryota</taxon>
        <taxon>Viridiplantae</taxon>
        <taxon>Streptophyta</taxon>
        <taxon>Embryophyta</taxon>
        <taxon>Tracheophyta</taxon>
        <taxon>Spermatophyta</taxon>
        <taxon>Magnoliopsida</taxon>
        <taxon>eudicotyledons</taxon>
        <taxon>Gunneridae</taxon>
        <taxon>Pentapetalae</taxon>
        <taxon>asterids</taxon>
        <taxon>campanulids</taxon>
        <taxon>Asterales</taxon>
        <taxon>Asteraceae</taxon>
        <taxon>Asteroideae</taxon>
        <taxon>Anthemideae</taxon>
        <taxon>Anthemidinae</taxon>
        <taxon>Tanacetum</taxon>
    </lineage>
</organism>
<dbReference type="EMBL" id="BQNB010010003">
    <property type="protein sequence ID" value="GJS71390.1"/>
    <property type="molecule type" value="Genomic_DNA"/>
</dbReference>
<evidence type="ECO:0000313" key="1">
    <source>
        <dbReference type="EMBL" id="GJS71390.1"/>
    </source>
</evidence>
<comment type="caution">
    <text evidence="1">The sequence shown here is derived from an EMBL/GenBank/DDBJ whole genome shotgun (WGS) entry which is preliminary data.</text>
</comment>
<evidence type="ECO:0000313" key="2">
    <source>
        <dbReference type="Proteomes" id="UP001151760"/>
    </source>
</evidence>
<protein>
    <submittedName>
        <fullName evidence="1">Uncharacterized protein</fullName>
    </submittedName>
</protein>
<reference evidence="1" key="2">
    <citation type="submission" date="2022-01" db="EMBL/GenBank/DDBJ databases">
        <authorList>
            <person name="Yamashiro T."/>
            <person name="Shiraishi A."/>
            <person name="Satake H."/>
            <person name="Nakayama K."/>
        </authorList>
    </citation>
    <scope>NUCLEOTIDE SEQUENCE</scope>
</reference>
<reference evidence="1" key="1">
    <citation type="journal article" date="2022" name="Int. J. Mol. Sci.">
        <title>Draft Genome of Tanacetum Coccineum: Genomic Comparison of Closely Related Tanacetum-Family Plants.</title>
        <authorList>
            <person name="Yamashiro T."/>
            <person name="Shiraishi A."/>
            <person name="Nakayama K."/>
            <person name="Satake H."/>
        </authorList>
    </citation>
    <scope>NUCLEOTIDE SEQUENCE</scope>
</reference>
<accession>A0ABQ4Y214</accession>
<keyword evidence="2" id="KW-1185">Reference proteome</keyword>
<name>A0ABQ4Y214_9ASTR</name>
<sequence>MRCLSKNPFIGRETNVGNWFAGRVAQIRVAYHRTKHVMLNQDNQYVDEPSRMGQLVVPVYFNHSGAGLKLAGIIESVTTQPKQCYVVESNSEFADDSNAHQIIQASNSPEKNMLKNVNIKLVSS</sequence>
<gene>
    <name evidence="1" type="ORF">Tco_0704231</name>
</gene>